<dbReference type="Proteomes" id="UP001497457">
    <property type="component" value="Chromosome 12b"/>
</dbReference>
<evidence type="ECO:0000256" key="2">
    <source>
        <dbReference type="SAM" id="Phobius"/>
    </source>
</evidence>
<dbReference type="PANTHER" id="PTHR33110">
    <property type="entry name" value="F-BOX/KELCH-REPEAT PROTEIN-RELATED"/>
    <property type="match status" value="1"/>
</dbReference>
<dbReference type="InterPro" id="IPR012677">
    <property type="entry name" value="Nucleotide-bd_a/b_plait_sf"/>
</dbReference>
<dbReference type="Pfam" id="PF03478">
    <property type="entry name" value="Beta-prop_KIB1-4"/>
    <property type="match status" value="1"/>
</dbReference>
<evidence type="ECO:0000256" key="1">
    <source>
        <dbReference type="PROSITE-ProRule" id="PRU00176"/>
    </source>
</evidence>
<dbReference type="Pfam" id="PF00076">
    <property type="entry name" value="RRM_1"/>
    <property type="match status" value="1"/>
</dbReference>
<dbReference type="InterPro" id="IPR005174">
    <property type="entry name" value="KIB1-4_b-propeller"/>
</dbReference>
<dbReference type="SUPFAM" id="SSF81383">
    <property type="entry name" value="F-box domain"/>
    <property type="match status" value="1"/>
</dbReference>
<proteinExistence type="predicted"/>
<evidence type="ECO:0000313" key="5">
    <source>
        <dbReference type="Proteomes" id="UP001497457"/>
    </source>
</evidence>
<keyword evidence="2" id="KW-0812">Transmembrane</keyword>
<dbReference type="InterPro" id="IPR035979">
    <property type="entry name" value="RBD_domain_sf"/>
</dbReference>
<protein>
    <recommendedName>
        <fullName evidence="3">RRM domain-containing protein</fullName>
    </recommendedName>
</protein>
<feature type="transmembrane region" description="Helical" evidence="2">
    <location>
        <begin position="504"/>
        <end position="525"/>
    </location>
</feature>
<reference evidence="4" key="1">
    <citation type="submission" date="2024-10" db="EMBL/GenBank/DDBJ databases">
        <authorList>
            <person name="Ryan C."/>
        </authorList>
    </citation>
    <scope>NUCLEOTIDE SEQUENCE [LARGE SCALE GENOMIC DNA]</scope>
</reference>
<dbReference type="GO" id="GO:0003723">
    <property type="term" value="F:RNA binding"/>
    <property type="evidence" value="ECO:0007669"/>
    <property type="project" value="UniProtKB-UniRule"/>
</dbReference>
<dbReference type="PROSITE" id="PS50102">
    <property type="entry name" value="RRM"/>
    <property type="match status" value="1"/>
</dbReference>
<dbReference type="Gene3D" id="1.20.1280.50">
    <property type="match status" value="1"/>
</dbReference>
<keyword evidence="5" id="KW-1185">Reference proteome</keyword>
<dbReference type="EMBL" id="OZ075122">
    <property type="protein sequence ID" value="CAL4911202.1"/>
    <property type="molecule type" value="Genomic_DNA"/>
</dbReference>
<name>A0ABC8WL34_9POAL</name>
<dbReference type="AlphaFoldDB" id="A0ABC8WL34"/>
<accession>A0ABC8WL34</accession>
<dbReference type="InterPro" id="IPR000504">
    <property type="entry name" value="RRM_dom"/>
</dbReference>
<organism evidence="4 5">
    <name type="scientific">Urochloa decumbens</name>
    <dbReference type="NCBI Taxonomy" id="240449"/>
    <lineage>
        <taxon>Eukaryota</taxon>
        <taxon>Viridiplantae</taxon>
        <taxon>Streptophyta</taxon>
        <taxon>Embryophyta</taxon>
        <taxon>Tracheophyta</taxon>
        <taxon>Spermatophyta</taxon>
        <taxon>Magnoliopsida</taxon>
        <taxon>Liliopsida</taxon>
        <taxon>Poales</taxon>
        <taxon>Poaceae</taxon>
        <taxon>PACMAD clade</taxon>
        <taxon>Panicoideae</taxon>
        <taxon>Panicodae</taxon>
        <taxon>Paniceae</taxon>
        <taxon>Melinidinae</taxon>
        <taxon>Urochloa</taxon>
    </lineage>
</organism>
<dbReference type="Gene3D" id="3.30.70.330">
    <property type="match status" value="1"/>
</dbReference>
<evidence type="ECO:0000313" key="4">
    <source>
        <dbReference type="EMBL" id="CAL4911202.1"/>
    </source>
</evidence>
<feature type="domain" description="RRM" evidence="3">
    <location>
        <begin position="423"/>
        <end position="499"/>
    </location>
</feature>
<keyword evidence="2" id="KW-0472">Membrane</keyword>
<sequence length="545" mass="60863">MPVKTMAYAALASPPWADLPPDLLADISSRLHAASDNARFLAVCRAWRAAGVRDGYAPRRSLLPWLLAPSSAATVDEAEDQRCRCIFSKTTYRAPGICVRDRRVAYAKGGAAWLVRGKDEISLVNPLSAARSTTFPSAGGECLMSDEWLDYRHRIVSDDGCVLLYNFDPSMYHDNLTNFRASFLSPGHRKWLRVSSYNSSGSCCAAACYRSRYVVWVDRAYCHVLRPHWRRLAHLPDEPGKARRCSYLLTYRGELLLASLLRDKASGDVSVSLHEFRLKNGHSGDEHMELEWVRRGESDADMALLDGDVMFLGFPASFSVEAARFGGELRGGAAYFVLNGWKGKPSCRVYRYSFRGGGGARVVETLPAGWHDTKCMWFLPDPQISPAFDLDPPEEGTEPAASSSDLLLLQSSNRGSAQRRQQLTIYARNLSPKVDNSGLRETFSVYGKVVRARVAYDTHTRGGWSQEFGFVTMATQEGYDKAMAALNRPKAVKKAPAVDNSVTMLEWFLVLLLLLLLILVFLYVFQRLARYGFSLFRNGVARMLM</sequence>
<gene>
    <name evidence="4" type="ORF">URODEC1_LOCUS14849</name>
</gene>
<dbReference type="SMART" id="SM00360">
    <property type="entry name" value="RRM"/>
    <property type="match status" value="1"/>
</dbReference>
<dbReference type="SUPFAM" id="SSF54928">
    <property type="entry name" value="RNA-binding domain, RBD"/>
    <property type="match status" value="1"/>
</dbReference>
<dbReference type="PANTHER" id="PTHR33110:SF44">
    <property type="entry name" value="DUF295 DOMAIN-CONTAINING PROTEIN"/>
    <property type="match status" value="1"/>
</dbReference>
<keyword evidence="2" id="KW-1133">Transmembrane helix</keyword>
<dbReference type="InterPro" id="IPR036047">
    <property type="entry name" value="F-box-like_dom_sf"/>
</dbReference>
<keyword evidence="1" id="KW-0694">RNA-binding</keyword>
<evidence type="ECO:0000259" key="3">
    <source>
        <dbReference type="PROSITE" id="PS50102"/>
    </source>
</evidence>